<dbReference type="GO" id="GO:2000632">
    <property type="term" value="P:negative regulation of pre-miRNA processing"/>
    <property type="evidence" value="ECO:0007669"/>
    <property type="project" value="TreeGrafter"/>
</dbReference>
<dbReference type="GO" id="GO:0005737">
    <property type="term" value="C:cytoplasm"/>
    <property type="evidence" value="ECO:0007669"/>
    <property type="project" value="UniProtKB-SubCell"/>
</dbReference>
<evidence type="ECO:0000256" key="8">
    <source>
        <dbReference type="ARBA" id="ARBA00044707"/>
    </source>
</evidence>
<accession>A0AAV6GJB0</accession>
<reference evidence="13" key="1">
    <citation type="submission" date="2020-10" db="EMBL/GenBank/DDBJ databases">
        <title>Chromosome-scale genome assembly of the Allis shad, Alosa alosa.</title>
        <authorList>
            <person name="Margot Z."/>
            <person name="Christophe K."/>
            <person name="Cabau C."/>
            <person name="Louis A."/>
            <person name="Berthelot C."/>
            <person name="Parey E."/>
            <person name="Roest Crollius H."/>
            <person name="Montfort J."/>
            <person name="Robinson-Rechavi M."/>
            <person name="Bucao C."/>
            <person name="Bouchez O."/>
            <person name="Gislard M."/>
            <person name="Lluch J."/>
            <person name="Milhes M."/>
            <person name="Lampietro C."/>
            <person name="Lopez Roques C."/>
            <person name="Donnadieu C."/>
            <person name="Braasch I."/>
            <person name="Desvignes T."/>
            <person name="Postlethwait J."/>
            <person name="Bobe J."/>
            <person name="Guiguen Y."/>
        </authorList>
    </citation>
    <scope>NUCLEOTIDE SEQUENCE</scope>
    <source>
        <strain evidence="13">M-15738</strain>
        <tissue evidence="13">Blood</tissue>
    </source>
</reference>
<dbReference type="PANTHER" id="PTHR12315:SF1">
    <property type="entry name" value="RNA 5'-MONOPHOSPHATE METHYLTRANSFERASE"/>
    <property type="match status" value="1"/>
</dbReference>
<evidence type="ECO:0000256" key="5">
    <source>
        <dbReference type="ARBA" id="ARBA00022679"/>
    </source>
</evidence>
<dbReference type="FunFam" id="3.40.50.150:FF:000138">
    <property type="entry name" value="BCDIN3 domain containing RNA methyltransferase"/>
    <property type="match status" value="1"/>
</dbReference>
<keyword evidence="6 10" id="KW-0949">S-adenosyl-L-methionine</keyword>
<dbReference type="PANTHER" id="PTHR12315">
    <property type="entry name" value="BICOID-INTERACTING PROTEIN RELATED"/>
    <property type="match status" value="1"/>
</dbReference>
<dbReference type="InterPro" id="IPR024160">
    <property type="entry name" value="BIN3_SAM-bd_dom"/>
</dbReference>
<proteinExistence type="inferred from homology"/>
<dbReference type="GO" id="GO:0032259">
    <property type="term" value="P:methylation"/>
    <property type="evidence" value="ECO:0007669"/>
    <property type="project" value="UniProtKB-KW"/>
</dbReference>
<dbReference type="Pfam" id="PF06859">
    <property type="entry name" value="Bin3"/>
    <property type="match status" value="1"/>
</dbReference>
<dbReference type="GO" id="GO:0008173">
    <property type="term" value="F:RNA methyltransferase activity"/>
    <property type="evidence" value="ECO:0007669"/>
    <property type="project" value="UniProtKB-UniRule"/>
</dbReference>
<evidence type="ECO:0000256" key="6">
    <source>
        <dbReference type="ARBA" id="ARBA00022691"/>
    </source>
</evidence>
<protein>
    <recommendedName>
        <fullName evidence="11">RNA methyltransferase</fullName>
        <ecNumber evidence="11">2.1.1.-</ecNumber>
    </recommendedName>
</protein>
<keyword evidence="3" id="KW-0963">Cytoplasm</keyword>
<evidence type="ECO:0000256" key="7">
    <source>
        <dbReference type="ARBA" id="ARBA00044650"/>
    </source>
</evidence>
<feature type="domain" description="Bin3-type SAM" evidence="12">
    <location>
        <begin position="37"/>
        <end position="257"/>
    </location>
</feature>
<comment type="catalytic activity">
    <reaction evidence="8">
        <text>a 5'-end 5'-phospho-ribonucleoside-RNA + S-adenosyl-L-methionine = a 5'-end (5'-methylphospho)-ribonucleoside-RNA + S-adenosyl-L-homocysteine</text>
        <dbReference type="Rhea" id="RHEA:58656"/>
        <dbReference type="Rhea" id="RHEA-COMP:15179"/>
        <dbReference type="Rhea" id="RHEA-COMP:15181"/>
        <dbReference type="ChEBI" id="CHEBI:57856"/>
        <dbReference type="ChEBI" id="CHEBI:59789"/>
        <dbReference type="ChEBI" id="CHEBI:138282"/>
        <dbReference type="ChEBI" id="CHEBI:142776"/>
    </reaction>
</comment>
<name>A0AAV6GJB0_9TELE</name>
<dbReference type="EMBL" id="JADWDJ010000010">
    <property type="protein sequence ID" value="KAG5275188.1"/>
    <property type="molecule type" value="Genomic_DNA"/>
</dbReference>
<evidence type="ECO:0000256" key="1">
    <source>
        <dbReference type="ARBA" id="ARBA00004496"/>
    </source>
</evidence>
<dbReference type="InterPro" id="IPR029063">
    <property type="entry name" value="SAM-dependent_MTases_sf"/>
</dbReference>
<sequence length="284" mass="31863">METHVCCQVKDVSSENEDPGAAPYGNFMNYYTFNPPENRLSLIPPNLLQDLGYSASETVVILDVGCNSGDLSVALYKHLQQESPSAGPGTEGRLHLLGFDLDETLIERAQSTNPFPGNISFIPLDITQDEASRTQLDAYLRTFGRRTFHLIACLAVTMWVHLNHGDAGLLGFLSRLAAVSDHLLLEAQPWKCYRSAARRLRKLGRADFEHFKTLEIRGDMAENAREHLERNCGMELVQSFGSTSWDRKLLLFRKRTEGKQELMTGQEECLSEDIIISSLTDLTI</sequence>
<comment type="function">
    <text evidence="9">O-methyltransferase that specifically monomethylates 5'-monophosphate of cytoplasmic histidyl tRNA (tRNA(His)), acting as a capping enzyme by protecting tRNA(His) from cleavage by DICER1. Also able, with less efficiently, to methylate the 5' monophosphate of a subset of pre-miRNAs, acting as a negative regulator of miRNA processing. The 5' monophosphate of pre-miRNAs is recognized by DICER1 and is required for pre-miRNAs processing: methylation at this position reduces the processing of pre-miRNAs by DICER1. Was also reported to mediate dimethylation of pre-miR-145; however dimethylation cannot be reproduced by another group which observes a monomethylation of pre-miR-145.</text>
</comment>
<keyword evidence="5 11" id="KW-0808">Transferase</keyword>
<keyword evidence="4 11" id="KW-0489">Methyltransferase</keyword>
<evidence type="ECO:0000256" key="4">
    <source>
        <dbReference type="ARBA" id="ARBA00022603"/>
    </source>
</evidence>
<evidence type="ECO:0000256" key="2">
    <source>
        <dbReference type="ARBA" id="ARBA00008361"/>
    </source>
</evidence>
<dbReference type="InterPro" id="IPR010675">
    <property type="entry name" value="Bin3_C"/>
</dbReference>
<evidence type="ECO:0000259" key="12">
    <source>
        <dbReference type="PROSITE" id="PS51515"/>
    </source>
</evidence>
<dbReference type="Gene3D" id="3.40.50.150">
    <property type="entry name" value="Vaccinia Virus protein VP39"/>
    <property type="match status" value="1"/>
</dbReference>
<dbReference type="EC" id="2.1.1.-" evidence="11"/>
<comment type="subcellular location">
    <subcellularLocation>
        <location evidence="1">Cytoplasm</location>
    </subcellularLocation>
</comment>
<comment type="similarity">
    <text evidence="2 11">Belongs to the methyltransferase superfamily.</text>
</comment>
<evidence type="ECO:0000256" key="11">
    <source>
        <dbReference type="RuleBase" id="RU367087"/>
    </source>
</evidence>
<evidence type="ECO:0000313" key="14">
    <source>
        <dbReference type="Proteomes" id="UP000823561"/>
    </source>
</evidence>
<keyword evidence="14" id="KW-1185">Reference proteome</keyword>
<comment type="caution">
    <text evidence="13">The sequence shown here is derived from an EMBL/GenBank/DDBJ whole genome shotgun (WGS) entry which is preliminary data.</text>
</comment>
<dbReference type="CDD" id="cd02440">
    <property type="entry name" value="AdoMet_MTases"/>
    <property type="match status" value="1"/>
</dbReference>
<dbReference type="PROSITE" id="PS51515">
    <property type="entry name" value="BIN3_SAM"/>
    <property type="match status" value="1"/>
</dbReference>
<comment type="catalytic activity">
    <reaction evidence="7">
        <text>a 5'-end 5'-phospho-ribonucleoside-RNA + 2 S-adenosyl-L-methionine = a 5'-end (5'-bismethylphospho)-ribonucleoside-RNA + 2 S-adenosyl-L-homocysteine</text>
        <dbReference type="Rhea" id="RHEA:58640"/>
        <dbReference type="Rhea" id="RHEA-COMP:15179"/>
        <dbReference type="Rhea" id="RHEA-COMP:15182"/>
        <dbReference type="ChEBI" id="CHEBI:57856"/>
        <dbReference type="ChEBI" id="CHEBI:59789"/>
        <dbReference type="ChEBI" id="CHEBI:138282"/>
        <dbReference type="ChEBI" id="CHEBI:142777"/>
    </reaction>
</comment>
<dbReference type="InterPro" id="IPR039772">
    <property type="entry name" value="Bin3-like"/>
</dbReference>
<evidence type="ECO:0000313" key="13">
    <source>
        <dbReference type="EMBL" id="KAG5275188.1"/>
    </source>
</evidence>
<organism evidence="13 14">
    <name type="scientific">Alosa alosa</name>
    <name type="common">allis shad</name>
    <dbReference type="NCBI Taxonomy" id="278164"/>
    <lineage>
        <taxon>Eukaryota</taxon>
        <taxon>Metazoa</taxon>
        <taxon>Chordata</taxon>
        <taxon>Craniata</taxon>
        <taxon>Vertebrata</taxon>
        <taxon>Euteleostomi</taxon>
        <taxon>Actinopterygii</taxon>
        <taxon>Neopterygii</taxon>
        <taxon>Teleostei</taxon>
        <taxon>Clupei</taxon>
        <taxon>Clupeiformes</taxon>
        <taxon>Clupeoidei</taxon>
        <taxon>Clupeidae</taxon>
        <taxon>Alosa</taxon>
    </lineage>
</organism>
<dbReference type="Proteomes" id="UP000823561">
    <property type="component" value="Chromosome 10"/>
</dbReference>
<evidence type="ECO:0000256" key="3">
    <source>
        <dbReference type="ARBA" id="ARBA00022490"/>
    </source>
</evidence>
<dbReference type="AlphaFoldDB" id="A0AAV6GJB0"/>
<dbReference type="SUPFAM" id="SSF53335">
    <property type="entry name" value="S-adenosyl-L-methionine-dependent methyltransferases"/>
    <property type="match status" value="1"/>
</dbReference>
<evidence type="ECO:0000256" key="10">
    <source>
        <dbReference type="PROSITE-ProRule" id="PRU00848"/>
    </source>
</evidence>
<evidence type="ECO:0000256" key="9">
    <source>
        <dbReference type="ARBA" id="ARBA00045273"/>
    </source>
</evidence>
<dbReference type="GO" id="GO:0008171">
    <property type="term" value="F:O-methyltransferase activity"/>
    <property type="evidence" value="ECO:0007669"/>
    <property type="project" value="UniProtKB-UniRule"/>
</dbReference>
<gene>
    <name evidence="13" type="ORF">AALO_G00144550</name>
</gene>